<proteinExistence type="inferred from homology"/>
<dbReference type="InterPro" id="IPR055189">
    <property type="entry name" value="RM44_endonuclase"/>
</dbReference>
<keyword evidence="3" id="KW-0809">Transit peptide</keyword>
<dbReference type="STRING" id="7102.A0A2A4JXT0"/>
<dbReference type="GO" id="GO:0005762">
    <property type="term" value="C:mitochondrial large ribosomal subunit"/>
    <property type="evidence" value="ECO:0007669"/>
    <property type="project" value="TreeGrafter"/>
</dbReference>
<dbReference type="AlphaFoldDB" id="A0A2A4JXT0"/>
<evidence type="ECO:0000259" key="9">
    <source>
        <dbReference type="PROSITE" id="PS50142"/>
    </source>
</evidence>
<evidence type="ECO:0000256" key="1">
    <source>
        <dbReference type="ARBA" id="ARBA00004173"/>
    </source>
</evidence>
<accession>A0A2A4JXT0</accession>
<evidence type="ECO:0000256" key="7">
    <source>
        <dbReference type="ARBA" id="ARBA00024034"/>
    </source>
</evidence>
<protein>
    <recommendedName>
        <fullName evidence="8">Large ribosomal subunit protein mL44</fullName>
    </recommendedName>
</protein>
<gene>
    <name evidence="10" type="ORF">B5V51_10024</name>
</gene>
<organism evidence="10">
    <name type="scientific">Heliothis virescens</name>
    <name type="common">Tobacco budworm moth</name>
    <dbReference type="NCBI Taxonomy" id="7102"/>
    <lineage>
        <taxon>Eukaryota</taxon>
        <taxon>Metazoa</taxon>
        <taxon>Ecdysozoa</taxon>
        <taxon>Arthropoda</taxon>
        <taxon>Hexapoda</taxon>
        <taxon>Insecta</taxon>
        <taxon>Pterygota</taxon>
        <taxon>Neoptera</taxon>
        <taxon>Endopterygota</taxon>
        <taxon>Lepidoptera</taxon>
        <taxon>Glossata</taxon>
        <taxon>Ditrysia</taxon>
        <taxon>Noctuoidea</taxon>
        <taxon>Noctuidae</taxon>
        <taxon>Heliothinae</taxon>
        <taxon>Heliothis</taxon>
    </lineage>
</organism>
<keyword evidence="6" id="KW-0687">Ribonucleoprotein</keyword>
<comment type="similarity">
    <text evidence="7">Belongs to the ribonuclease III family. Mitochondrion-specific ribosomal protein mL44 subfamily.</text>
</comment>
<keyword evidence="2" id="KW-0694">RNA-binding</keyword>
<evidence type="ECO:0000256" key="2">
    <source>
        <dbReference type="ARBA" id="ARBA00022884"/>
    </source>
</evidence>
<dbReference type="GO" id="GO:0004525">
    <property type="term" value="F:ribonuclease III activity"/>
    <property type="evidence" value="ECO:0007669"/>
    <property type="project" value="InterPro"/>
</dbReference>
<dbReference type="SUPFAM" id="SSF54768">
    <property type="entry name" value="dsRNA-binding domain-like"/>
    <property type="match status" value="1"/>
</dbReference>
<keyword evidence="4" id="KW-0689">Ribosomal protein</keyword>
<dbReference type="GO" id="GO:0070877">
    <property type="term" value="C:microprocessor complex"/>
    <property type="evidence" value="ECO:0007669"/>
    <property type="project" value="TreeGrafter"/>
</dbReference>
<dbReference type="InterPro" id="IPR000999">
    <property type="entry name" value="RNase_III_dom"/>
</dbReference>
<name>A0A2A4JXT0_HELVI</name>
<reference evidence="10" key="1">
    <citation type="submission" date="2017-09" db="EMBL/GenBank/DDBJ databases">
        <title>Contemporary evolution of a Lepidopteran species, Heliothis virescens, in response to modern agricultural practices.</title>
        <authorList>
            <person name="Fritz M.L."/>
            <person name="Deyonke A.M."/>
            <person name="Papanicolaou A."/>
            <person name="Micinski S."/>
            <person name="Westbrook J."/>
            <person name="Gould F."/>
        </authorList>
    </citation>
    <scope>NUCLEOTIDE SEQUENCE [LARGE SCALE GENOMIC DNA]</scope>
    <source>
        <strain evidence="10">HvINT-</strain>
        <tissue evidence="10">Whole body</tissue>
    </source>
</reference>
<dbReference type="PANTHER" id="PTHR11207">
    <property type="entry name" value="RIBONUCLEASE III"/>
    <property type="match status" value="1"/>
</dbReference>
<dbReference type="Pfam" id="PF22892">
    <property type="entry name" value="DSRM_MRPL44"/>
    <property type="match status" value="1"/>
</dbReference>
<comment type="subcellular location">
    <subcellularLocation>
        <location evidence="1">Mitochondrion</location>
    </subcellularLocation>
</comment>
<dbReference type="GO" id="GO:0070125">
    <property type="term" value="P:mitochondrial translational elongation"/>
    <property type="evidence" value="ECO:0007669"/>
    <property type="project" value="TreeGrafter"/>
</dbReference>
<dbReference type="EMBL" id="NWSH01000463">
    <property type="protein sequence ID" value="PCG76230.1"/>
    <property type="molecule type" value="Genomic_DNA"/>
</dbReference>
<dbReference type="Gene3D" id="3.30.160.20">
    <property type="match status" value="1"/>
</dbReference>
<dbReference type="CDD" id="cd19874">
    <property type="entry name" value="DSRM_MRPL44"/>
    <property type="match status" value="1"/>
</dbReference>
<dbReference type="GO" id="GO:0003725">
    <property type="term" value="F:double-stranded RNA binding"/>
    <property type="evidence" value="ECO:0007669"/>
    <property type="project" value="InterPro"/>
</dbReference>
<evidence type="ECO:0000256" key="5">
    <source>
        <dbReference type="ARBA" id="ARBA00023128"/>
    </source>
</evidence>
<evidence type="ECO:0000256" key="8">
    <source>
        <dbReference type="ARBA" id="ARBA00035187"/>
    </source>
</evidence>
<evidence type="ECO:0000256" key="3">
    <source>
        <dbReference type="ARBA" id="ARBA00022946"/>
    </source>
</evidence>
<dbReference type="SUPFAM" id="SSF69065">
    <property type="entry name" value="RNase III domain-like"/>
    <property type="match status" value="1"/>
</dbReference>
<dbReference type="SMART" id="SM00535">
    <property type="entry name" value="RIBOc"/>
    <property type="match status" value="1"/>
</dbReference>
<dbReference type="PROSITE" id="PS50142">
    <property type="entry name" value="RNASE_3_2"/>
    <property type="match status" value="1"/>
</dbReference>
<evidence type="ECO:0000256" key="6">
    <source>
        <dbReference type="ARBA" id="ARBA00023274"/>
    </source>
</evidence>
<sequence>MALIRRCVTLFVKAVKVHPVATQTQKIHRWVAPTLMDLKRREDKLGGKKFHPRNTYLEWNLEAELYAFARRLNEEFDPDLLLQAFTDRSYVIKEEMKQKEMEFAIKMKDNRELVEIGDNFINAYIQAYLETVLPKFPLQGVKGVRAFLTSEETLANVSLHLGTKDIILAAEYPVDNFILANTFKAVVGALLDSTGEERAAHFVRDFVITQLQGKDINECLPIEDPWSMLSQLVVKDGGKLEPRLIGETGRNTLLACYRVGLYVDKNMVSSGFGETVAIAKEMAAREALKKIFGTEDHMKPIDFKLDGIPKPNSQARYQISSS</sequence>
<dbReference type="InterPro" id="IPR036389">
    <property type="entry name" value="RNase_III_sf"/>
</dbReference>
<dbReference type="GO" id="GO:0006396">
    <property type="term" value="P:RNA processing"/>
    <property type="evidence" value="ECO:0007669"/>
    <property type="project" value="InterPro"/>
</dbReference>
<dbReference type="Pfam" id="PF22935">
    <property type="entry name" value="RM44_endonuclase"/>
    <property type="match status" value="1"/>
</dbReference>
<dbReference type="Gene3D" id="1.10.1520.10">
    <property type="entry name" value="Ribonuclease III domain"/>
    <property type="match status" value="1"/>
</dbReference>
<keyword evidence="5" id="KW-0496">Mitochondrion</keyword>
<evidence type="ECO:0000256" key="4">
    <source>
        <dbReference type="ARBA" id="ARBA00022980"/>
    </source>
</evidence>
<evidence type="ECO:0000313" key="10">
    <source>
        <dbReference type="EMBL" id="PCG76230.1"/>
    </source>
</evidence>
<dbReference type="PANTHER" id="PTHR11207:SF5">
    <property type="entry name" value="LARGE RIBOSOMAL SUBUNIT PROTEIN ML44"/>
    <property type="match status" value="1"/>
</dbReference>
<dbReference type="InterPro" id="IPR044444">
    <property type="entry name" value="Ribosomal_mL44_DSRM_metazoa"/>
</dbReference>
<comment type="caution">
    <text evidence="10">The sequence shown here is derived from an EMBL/GenBank/DDBJ whole genome shotgun (WGS) entry which is preliminary data.</text>
</comment>
<feature type="domain" description="RNase III" evidence="9">
    <location>
        <begin position="61"/>
        <end position="195"/>
    </location>
</feature>